<evidence type="ECO:0008006" key="4">
    <source>
        <dbReference type="Google" id="ProtNLM"/>
    </source>
</evidence>
<dbReference type="InterPro" id="IPR013762">
    <property type="entry name" value="Integrase-like_cat_sf"/>
</dbReference>
<evidence type="ECO:0000313" key="2">
    <source>
        <dbReference type="EMBL" id="EFB62003.1"/>
    </source>
</evidence>
<accession>D1YL99</accession>
<dbReference type="GO" id="GO:0006310">
    <property type="term" value="P:DNA recombination"/>
    <property type="evidence" value="ECO:0007669"/>
    <property type="project" value="UniProtKB-KW"/>
</dbReference>
<name>D1YL99_LACGS</name>
<dbReference type="Gene3D" id="1.10.443.10">
    <property type="entry name" value="Intergrase catalytic core"/>
    <property type="match status" value="1"/>
</dbReference>
<evidence type="ECO:0000313" key="3">
    <source>
        <dbReference type="Proteomes" id="UP000003684"/>
    </source>
</evidence>
<dbReference type="GO" id="GO:0003677">
    <property type="term" value="F:DNA binding"/>
    <property type="evidence" value="ECO:0007669"/>
    <property type="project" value="InterPro"/>
</dbReference>
<comment type="caution">
    <text evidence="2">The sequence shown here is derived from an EMBL/GenBank/DDBJ whole genome shotgun (WGS) entry which is preliminary data.</text>
</comment>
<gene>
    <name evidence="2" type="ORF">HMPREF9209_1940</name>
</gene>
<protein>
    <recommendedName>
        <fullName evidence="4">Tyr recombinase domain-containing protein</fullName>
    </recommendedName>
</protein>
<organism evidence="2 3">
    <name type="scientific">Lactobacillus gasseri 224-1</name>
    <dbReference type="NCBI Taxonomy" id="679196"/>
    <lineage>
        <taxon>Bacteria</taxon>
        <taxon>Bacillati</taxon>
        <taxon>Bacillota</taxon>
        <taxon>Bacilli</taxon>
        <taxon>Lactobacillales</taxon>
        <taxon>Lactobacillaceae</taxon>
        <taxon>Lactobacillus</taxon>
    </lineage>
</organism>
<proteinExistence type="predicted"/>
<dbReference type="InterPro" id="IPR011010">
    <property type="entry name" value="DNA_brk_join_enz"/>
</dbReference>
<keyword evidence="1" id="KW-0233">DNA recombination</keyword>
<dbReference type="EMBL" id="ADFT01000034">
    <property type="protein sequence ID" value="EFB62003.1"/>
    <property type="molecule type" value="Genomic_DNA"/>
</dbReference>
<dbReference type="SUPFAM" id="SSF56349">
    <property type="entry name" value="DNA breaking-rejoining enzymes"/>
    <property type="match status" value="1"/>
</dbReference>
<dbReference type="Proteomes" id="UP000003684">
    <property type="component" value="Unassembled WGS sequence"/>
</dbReference>
<evidence type="ECO:0000256" key="1">
    <source>
        <dbReference type="ARBA" id="ARBA00023172"/>
    </source>
</evidence>
<dbReference type="AlphaFoldDB" id="D1YL99"/>
<sequence>MQDIKKRLGHSNISITMDTYAHVTKARDYKTVGMFEQFMSR</sequence>
<dbReference type="GO" id="GO:0015074">
    <property type="term" value="P:DNA integration"/>
    <property type="evidence" value="ECO:0007669"/>
    <property type="project" value="InterPro"/>
</dbReference>
<reference evidence="2 3" key="1">
    <citation type="submission" date="2009-12" db="EMBL/GenBank/DDBJ databases">
        <title>Genome Sequence of Lactobacillus gasseri 224-1.</title>
        <authorList>
            <person name="Durkin A.S."/>
            <person name="Madupu R."/>
            <person name="Torralba M."/>
            <person name="Methe B."/>
            <person name="Sutton G."/>
            <person name="Strausberg R.L."/>
            <person name="Nelson K.E."/>
        </authorList>
    </citation>
    <scope>NUCLEOTIDE SEQUENCE [LARGE SCALE GENOMIC DNA]</scope>
    <source>
        <strain evidence="2 3">224-1</strain>
    </source>
</reference>